<comment type="similarity">
    <text evidence="1 2">Belongs to the endosulfine family.</text>
</comment>
<feature type="compositionally biased region" description="Basic residues" evidence="3">
    <location>
        <begin position="71"/>
        <end position="82"/>
    </location>
</feature>
<reference evidence="4" key="1">
    <citation type="journal article" date="2019" name="Sci. Rep.">
        <title>Draft genome of Tanacetum cinerariifolium, the natural source of mosquito coil.</title>
        <authorList>
            <person name="Yamashiro T."/>
            <person name="Shiraishi A."/>
            <person name="Satake H."/>
            <person name="Nakayama K."/>
        </authorList>
    </citation>
    <scope>NUCLEOTIDE SEQUENCE</scope>
</reference>
<dbReference type="PANTHER" id="PTHR34804:SF5">
    <property type="entry name" value="CAMP-REGULATED PHOSPHOPROTEIN 19-RELATED PROTEIN"/>
    <property type="match status" value="1"/>
</dbReference>
<dbReference type="InterPro" id="IPR006760">
    <property type="entry name" value="Endosulphine"/>
</dbReference>
<gene>
    <name evidence="4" type="ORF">Tci_038058</name>
</gene>
<feature type="compositionally biased region" description="Basic and acidic residues" evidence="3">
    <location>
        <begin position="8"/>
        <end position="17"/>
    </location>
</feature>
<protein>
    <submittedName>
        <fullName evidence="4">cAMP-regulated phosphoprotein 19-related protein isoform 1</fullName>
    </submittedName>
</protein>
<dbReference type="PANTHER" id="PTHR34804">
    <property type="entry name" value="CAMP-REGULATED PHOSPHOPROTEIN 19-RELATED PROTEIN"/>
    <property type="match status" value="1"/>
</dbReference>
<name>A0A6L2LXS5_TANCI</name>
<dbReference type="EMBL" id="BKCJ010005320">
    <property type="protein sequence ID" value="GEU66080.1"/>
    <property type="molecule type" value="Genomic_DNA"/>
</dbReference>
<evidence type="ECO:0000256" key="1">
    <source>
        <dbReference type="ARBA" id="ARBA00010520"/>
    </source>
</evidence>
<comment type="caution">
    <text evidence="4">The sequence shown here is derived from an EMBL/GenBank/DDBJ whole genome shotgun (WGS) entry which is preliminary data.</text>
</comment>
<feature type="region of interest" description="Disordered" evidence="3">
    <location>
        <begin position="1"/>
        <end position="36"/>
    </location>
</feature>
<organism evidence="4">
    <name type="scientific">Tanacetum cinerariifolium</name>
    <name type="common">Dalmatian daisy</name>
    <name type="synonym">Chrysanthemum cinerariifolium</name>
    <dbReference type="NCBI Taxonomy" id="118510"/>
    <lineage>
        <taxon>Eukaryota</taxon>
        <taxon>Viridiplantae</taxon>
        <taxon>Streptophyta</taxon>
        <taxon>Embryophyta</taxon>
        <taxon>Tracheophyta</taxon>
        <taxon>Spermatophyta</taxon>
        <taxon>Magnoliopsida</taxon>
        <taxon>eudicotyledons</taxon>
        <taxon>Gunneridae</taxon>
        <taxon>Pentapetalae</taxon>
        <taxon>asterids</taxon>
        <taxon>campanulids</taxon>
        <taxon>Asterales</taxon>
        <taxon>Asteraceae</taxon>
        <taxon>Asteroideae</taxon>
        <taxon>Anthemideae</taxon>
        <taxon>Anthemidinae</taxon>
        <taxon>Tanacetum</taxon>
    </lineage>
</organism>
<evidence type="ECO:0000256" key="3">
    <source>
        <dbReference type="SAM" id="MobiDB-lite"/>
    </source>
</evidence>
<evidence type="ECO:0000313" key="4">
    <source>
        <dbReference type="EMBL" id="GEU66080.1"/>
    </source>
</evidence>
<feature type="region of interest" description="Disordered" evidence="3">
    <location>
        <begin position="69"/>
        <end position="96"/>
    </location>
</feature>
<proteinExistence type="inferred from homology"/>
<dbReference type="Pfam" id="PF04667">
    <property type="entry name" value="Endosulfine"/>
    <property type="match status" value="1"/>
</dbReference>
<dbReference type="AlphaFoldDB" id="A0A6L2LXS5"/>
<accession>A0A6L2LXS5</accession>
<sequence length="96" mass="10710">MAEYEDINSGHDNDNKGATRQKYGGLAPKRKPLISKDNERAFFDSADWALGKQNAGLNQISSAAIETLQPKLKKTPHQRLPPRRPACVSKRDNHAE</sequence>
<evidence type="ECO:0000256" key="2">
    <source>
        <dbReference type="RuleBase" id="RU363120"/>
    </source>
</evidence>